<proteinExistence type="predicted"/>
<evidence type="ECO:0000313" key="1">
    <source>
        <dbReference type="EMBL" id="KIM20809.1"/>
    </source>
</evidence>
<dbReference type="HOGENOM" id="CLU_1489872_0_0_1"/>
<dbReference type="Proteomes" id="UP000054097">
    <property type="component" value="Unassembled WGS sequence"/>
</dbReference>
<name>A0A0C3AL91_SERVB</name>
<dbReference type="AlphaFoldDB" id="A0A0C3AL91"/>
<reference evidence="1 2" key="1">
    <citation type="submission" date="2014-04" db="EMBL/GenBank/DDBJ databases">
        <authorList>
            <consortium name="DOE Joint Genome Institute"/>
            <person name="Kuo A."/>
            <person name="Zuccaro A."/>
            <person name="Kohler A."/>
            <person name="Nagy L.G."/>
            <person name="Floudas D."/>
            <person name="Copeland A."/>
            <person name="Barry K.W."/>
            <person name="Cichocki N."/>
            <person name="Veneault-Fourrey C."/>
            <person name="LaButti K."/>
            <person name="Lindquist E.A."/>
            <person name="Lipzen A."/>
            <person name="Lundell T."/>
            <person name="Morin E."/>
            <person name="Murat C."/>
            <person name="Sun H."/>
            <person name="Tunlid A."/>
            <person name="Henrissat B."/>
            <person name="Grigoriev I.V."/>
            <person name="Hibbett D.S."/>
            <person name="Martin F."/>
            <person name="Nordberg H.P."/>
            <person name="Cantor M.N."/>
            <person name="Hua S.X."/>
        </authorList>
    </citation>
    <scope>NUCLEOTIDE SEQUENCE [LARGE SCALE GENOMIC DNA]</scope>
    <source>
        <strain evidence="1 2">MAFF 305830</strain>
    </source>
</reference>
<keyword evidence="2" id="KW-1185">Reference proteome</keyword>
<dbReference type="EMBL" id="KN824407">
    <property type="protein sequence ID" value="KIM20809.1"/>
    <property type="molecule type" value="Genomic_DNA"/>
</dbReference>
<protein>
    <submittedName>
        <fullName evidence="1">Uncharacterized protein</fullName>
    </submittedName>
</protein>
<evidence type="ECO:0000313" key="2">
    <source>
        <dbReference type="Proteomes" id="UP000054097"/>
    </source>
</evidence>
<accession>A0A0C3AL91</accession>
<gene>
    <name evidence="1" type="ORF">M408DRAFT_123242</name>
</gene>
<sequence>MPAVLEDHQQRAEDVKSGIQTILTRYSEVTSNLSSSCSSAIHDIAAFASSAFISSRHDEVEREKLKLPLQKAEYKNPVDDLHPAQPLLGVGPWGLPSIVLQVIESCNNGPGSVVWSVPEDGVWLKPAFDLERSCMQSDLPTLLSERDTTWKLTFMKALFWSDLPLITISDSEAKQYSGMKHYYSDNIAYKPGKVEYHVVKWQYYYTASFH</sequence>
<organism evidence="1 2">
    <name type="scientific">Serendipita vermifera MAFF 305830</name>
    <dbReference type="NCBI Taxonomy" id="933852"/>
    <lineage>
        <taxon>Eukaryota</taxon>
        <taxon>Fungi</taxon>
        <taxon>Dikarya</taxon>
        <taxon>Basidiomycota</taxon>
        <taxon>Agaricomycotina</taxon>
        <taxon>Agaricomycetes</taxon>
        <taxon>Sebacinales</taxon>
        <taxon>Serendipitaceae</taxon>
        <taxon>Serendipita</taxon>
    </lineage>
</organism>
<reference evidence="2" key="2">
    <citation type="submission" date="2015-01" db="EMBL/GenBank/DDBJ databases">
        <title>Evolutionary Origins and Diversification of the Mycorrhizal Mutualists.</title>
        <authorList>
            <consortium name="DOE Joint Genome Institute"/>
            <consortium name="Mycorrhizal Genomics Consortium"/>
            <person name="Kohler A."/>
            <person name="Kuo A."/>
            <person name="Nagy L.G."/>
            <person name="Floudas D."/>
            <person name="Copeland A."/>
            <person name="Barry K.W."/>
            <person name="Cichocki N."/>
            <person name="Veneault-Fourrey C."/>
            <person name="LaButti K."/>
            <person name="Lindquist E.A."/>
            <person name="Lipzen A."/>
            <person name="Lundell T."/>
            <person name="Morin E."/>
            <person name="Murat C."/>
            <person name="Riley R."/>
            <person name="Ohm R."/>
            <person name="Sun H."/>
            <person name="Tunlid A."/>
            <person name="Henrissat B."/>
            <person name="Grigoriev I.V."/>
            <person name="Hibbett D.S."/>
            <person name="Martin F."/>
        </authorList>
    </citation>
    <scope>NUCLEOTIDE SEQUENCE [LARGE SCALE GENOMIC DNA]</scope>
    <source>
        <strain evidence="2">MAFF 305830</strain>
    </source>
</reference>